<reference evidence="2 3" key="1">
    <citation type="submission" date="2020-09" db="EMBL/GenBank/DDBJ databases">
        <authorList>
            <person name="Ashkenazy H."/>
        </authorList>
    </citation>
    <scope>NUCLEOTIDE SEQUENCE [LARGE SCALE GENOMIC DNA]</scope>
    <source>
        <strain evidence="3">cv. Cdm-0</strain>
    </source>
</reference>
<sequence length="157" mass="17359">MWFFCSLLSGNISSDICFHDLLVRNGKLVDVLVTLVSIQEGKSHRKQPLSGVAIHRTLFDVNEEAYVKASPTVLGFDEPLNGTIHVVAGGGGASLDDFSCMQSSWSLLGDKDFGFVTLIVVDHSTIQFEYRRSSDAVIHDSFEIAREYKEILATFTL</sequence>
<evidence type="ECO:0000259" key="1">
    <source>
        <dbReference type="Pfam" id="PF14008"/>
    </source>
</evidence>
<evidence type="ECO:0000313" key="2">
    <source>
        <dbReference type="EMBL" id="CAD5312635.1"/>
    </source>
</evidence>
<name>A0A7G2DV89_ARATH</name>
<organism evidence="2 3">
    <name type="scientific">Arabidopsis thaliana</name>
    <name type="common">Mouse-ear cress</name>
    <dbReference type="NCBI Taxonomy" id="3702"/>
    <lineage>
        <taxon>Eukaryota</taxon>
        <taxon>Viridiplantae</taxon>
        <taxon>Streptophyta</taxon>
        <taxon>Embryophyta</taxon>
        <taxon>Tracheophyta</taxon>
        <taxon>Spermatophyta</taxon>
        <taxon>Magnoliopsida</taxon>
        <taxon>eudicotyledons</taxon>
        <taxon>Gunneridae</taxon>
        <taxon>Pentapetalae</taxon>
        <taxon>rosids</taxon>
        <taxon>malvids</taxon>
        <taxon>Brassicales</taxon>
        <taxon>Brassicaceae</taxon>
        <taxon>Camelineae</taxon>
        <taxon>Arabidopsis</taxon>
    </lineage>
</organism>
<feature type="domain" description="Purple acid phosphatase C-terminal" evidence="1">
    <location>
        <begin position="82"/>
        <end position="141"/>
    </location>
</feature>
<dbReference type="PANTHER" id="PTHR45778">
    <property type="entry name" value="PURPLE ACID PHOSPHATASE-RELATED"/>
    <property type="match status" value="1"/>
</dbReference>
<dbReference type="Gene3D" id="3.60.21.10">
    <property type="match status" value="1"/>
</dbReference>
<dbReference type="Proteomes" id="UP000516314">
    <property type="component" value="Chromosome 1"/>
</dbReference>
<gene>
    <name evidence="2" type="ORF">AT9943_LOCUS1174</name>
</gene>
<proteinExistence type="predicted"/>
<evidence type="ECO:0000313" key="3">
    <source>
        <dbReference type="Proteomes" id="UP000516314"/>
    </source>
</evidence>
<dbReference type="InterPro" id="IPR029052">
    <property type="entry name" value="Metallo-depent_PP-like"/>
</dbReference>
<dbReference type="EMBL" id="LR881466">
    <property type="protein sequence ID" value="CAD5312635.1"/>
    <property type="molecule type" value="Genomic_DNA"/>
</dbReference>
<dbReference type="AlphaFoldDB" id="A0A7G2DV89"/>
<protein>
    <submittedName>
        <fullName evidence="2">(thale cress) hypothetical protein</fullName>
    </submittedName>
</protein>
<accession>A0A7G2DV89</accession>
<dbReference type="Pfam" id="PF14008">
    <property type="entry name" value="Metallophos_C"/>
    <property type="match status" value="1"/>
</dbReference>
<dbReference type="InterPro" id="IPR025733">
    <property type="entry name" value="PAPs_C"/>
</dbReference>
<dbReference type="PANTHER" id="PTHR45778:SF16">
    <property type="entry name" value="INACTIVE PURPLE ACID PHOSPHATASE 1-RELATED"/>
    <property type="match status" value="1"/>
</dbReference>